<dbReference type="InterPro" id="IPR013424">
    <property type="entry name" value="Ice-binding_C"/>
</dbReference>
<gene>
    <name evidence="2" type="ORF">WJM97_10565</name>
</gene>
<protein>
    <submittedName>
        <fullName evidence="2">PEP-CTERM sorting domain-containing protein</fullName>
    </submittedName>
</protein>
<keyword evidence="3" id="KW-1185">Reference proteome</keyword>
<organism evidence="2 3">
    <name type="scientific">Okeanomitos corallinicola TIOX110</name>
    <dbReference type="NCBI Taxonomy" id="3133117"/>
    <lineage>
        <taxon>Bacteria</taxon>
        <taxon>Bacillati</taxon>
        <taxon>Cyanobacteriota</taxon>
        <taxon>Cyanophyceae</taxon>
        <taxon>Nostocales</taxon>
        <taxon>Aphanizomenonaceae</taxon>
        <taxon>Okeanomitos</taxon>
    </lineage>
</organism>
<dbReference type="Proteomes" id="UP001483337">
    <property type="component" value="Chromosome"/>
</dbReference>
<reference evidence="2 3" key="1">
    <citation type="submission" date="2024-04" db="EMBL/GenBank/DDBJ databases">
        <title>Okeanomitos corallinicola gen. &amp; sp. nov. (Nostocales, Cyanobacteria), a new toxic marine heterocyst-forming cyanobacterium from a coral reef.</title>
        <authorList>
            <person name="Li H."/>
            <person name="Li R."/>
            <person name="Kang J."/>
            <person name="Hii K.S."/>
            <person name="Mohamed H.F."/>
            <person name="Xu X."/>
            <person name="Luo Z."/>
        </authorList>
    </citation>
    <scope>NUCLEOTIDE SEQUENCE [LARGE SCALE GENOMIC DNA]</scope>
    <source>
        <strain evidence="2 3">TIOX110</strain>
    </source>
</reference>
<sequence length="203" mass="21087">MKTQFSALLASSAVLTGAFVTLAAPTHAATLTCEASLSGLVSGTSACERSNSASQDFLNTDPMTVNAEGFFGNTDWVFGGKIGSDTGYAGTKDGLSGTWDISSVSQSIGNDIMLVFKSGNGTFLTAYDVQDGVTSGTWDSPFLKSVFGFNGGDVKDVSHISVYHRQETTPTPPRTRVPEPTSLLGLGLVASGMVIARRRSVAG</sequence>
<dbReference type="NCBIfam" id="TIGR02595">
    <property type="entry name" value="PEP_CTERM"/>
    <property type="match status" value="1"/>
</dbReference>
<name>A0ABZ2UYW4_9CYAN</name>
<accession>A0ABZ2UYW4</accession>
<feature type="chain" id="PRO_5047117904" evidence="1">
    <location>
        <begin position="24"/>
        <end position="203"/>
    </location>
</feature>
<evidence type="ECO:0000256" key="1">
    <source>
        <dbReference type="SAM" id="SignalP"/>
    </source>
</evidence>
<keyword evidence="1" id="KW-0732">Signal</keyword>
<feature type="signal peptide" evidence="1">
    <location>
        <begin position="1"/>
        <end position="23"/>
    </location>
</feature>
<dbReference type="EMBL" id="CP150886">
    <property type="protein sequence ID" value="WZB90095.1"/>
    <property type="molecule type" value="Genomic_DNA"/>
</dbReference>
<evidence type="ECO:0000313" key="3">
    <source>
        <dbReference type="Proteomes" id="UP001483337"/>
    </source>
</evidence>
<dbReference type="RefSeq" id="WP_353932990.1">
    <property type="nucleotide sequence ID" value="NZ_CP150886.1"/>
</dbReference>
<evidence type="ECO:0000313" key="2">
    <source>
        <dbReference type="EMBL" id="WZB90095.1"/>
    </source>
</evidence>
<proteinExistence type="predicted"/>